<reference evidence="3 4" key="1">
    <citation type="submission" date="2020-07" db="EMBL/GenBank/DDBJ databases">
        <title>Sequencing the genomes of 1000 actinobacteria strains.</title>
        <authorList>
            <person name="Klenk H.-P."/>
        </authorList>
    </citation>
    <scope>NUCLEOTIDE SEQUENCE [LARGE SCALE GENOMIC DNA]</scope>
    <source>
        <strain evidence="3 4">DSM 26341</strain>
    </source>
</reference>
<protein>
    <recommendedName>
        <fullName evidence="5">Copper transport outer membrane protein MctB</fullName>
    </recommendedName>
</protein>
<sequence length="329" mass="33785">MVDFRFHLVSLISVFLALAVGIVLGAGPLKESIGNSLNEQVEALRANRDNLRANADEARAEADNQAKFLDQVGPALVADHLGGRRVVVVAMPGADNTQVADTSAMVQKAGATVTGEVDVQAAFGSGADRRQVAGSLRKVDPKLPSRGVNATLAAALAKSLVVPDLAEAGKKSDKADLLTTLIDSKLVGSDQKNLELGTLVVVVTGTPSGLTDRTSTASPKPEKDSERHKLVAPYLSLVKALKTRSAGEVVAGTGSSASSGLIGELRSSTSTRASTVDSLGLASGPIVTVMALREQLGGGHGSYGFGKGARDVAPKSQIEQPAKPKGHDS</sequence>
<feature type="coiled-coil region" evidence="1">
    <location>
        <begin position="34"/>
        <end position="61"/>
    </location>
</feature>
<feature type="region of interest" description="Disordered" evidence="2">
    <location>
        <begin position="302"/>
        <end position="329"/>
    </location>
</feature>
<dbReference type="Pfam" id="PF11382">
    <property type="entry name" value="MctB"/>
    <property type="match status" value="1"/>
</dbReference>
<keyword evidence="1" id="KW-0175">Coiled coil</keyword>
<dbReference type="InterPro" id="IPR021522">
    <property type="entry name" value="MctB"/>
</dbReference>
<dbReference type="EMBL" id="JACBZP010000001">
    <property type="protein sequence ID" value="NYI69093.1"/>
    <property type="molecule type" value="Genomic_DNA"/>
</dbReference>
<name>A0A7Z0IJ24_9MICO</name>
<evidence type="ECO:0000256" key="1">
    <source>
        <dbReference type="SAM" id="Coils"/>
    </source>
</evidence>
<proteinExistence type="predicted"/>
<organism evidence="3 4">
    <name type="scientific">Spelaeicoccus albus</name>
    <dbReference type="NCBI Taxonomy" id="1280376"/>
    <lineage>
        <taxon>Bacteria</taxon>
        <taxon>Bacillati</taxon>
        <taxon>Actinomycetota</taxon>
        <taxon>Actinomycetes</taxon>
        <taxon>Micrococcales</taxon>
        <taxon>Brevibacteriaceae</taxon>
        <taxon>Spelaeicoccus</taxon>
    </lineage>
</organism>
<evidence type="ECO:0008006" key="5">
    <source>
        <dbReference type="Google" id="ProtNLM"/>
    </source>
</evidence>
<evidence type="ECO:0000313" key="4">
    <source>
        <dbReference type="Proteomes" id="UP000539111"/>
    </source>
</evidence>
<accession>A0A7Z0IJ24</accession>
<dbReference type="RefSeq" id="WP_179429364.1">
    <property type="nucleotide sequence ID" value="NZ_JACBZP010000001.1"/>
</dbReference>
<dbReference type="GO" id="GO:0055070">
    <property type="term" value="P:copper ion homeostasis"/>
    <property type="evidence" value="ECO:0007669"/>
    <property type="project" value="InterPro"/>
</dbReference>
<dbReference type="AlphaFoldDB" id="A0A7Z0IJ24"/>
<keyword evidence="4" id="KW-1185">Reference proteome</keyword>
<evidence type="ECO:0000313" key="3">
    <source>
        <dbReference type="EMBL" id="NYI69093.1"/>
    </source>
</evidence>
<gene>
    <name evidence="3" type="ORF">BJY26_003399</name>
</gene>
<evidence type="ECO:0000256" key="2">
    <source>
        <dbReference type="SAM" id="MobiDB-lite"/>
    </source>
</evidence>
<dbReference type="Proteomes" id="UP000539111">
    <property type="component" value="Unassembled WGS sequence"/>
</dbReference>
<comment type="caution">
    <text evidence="3">The sequence shown here is derived from an EMBL/GenBank/DDBJ whole genome shotgun (WGS) entry which is preliminary data.</text>
</comment>
<dbReference type="GO" id="GO:0016020">
    <property type="term" value="C:membrane"/>
    <property type="evidence" value="ECO:0007669"/>
    <property type="project" value="InterPro"/>
</dbReference>
<feature type="region of interest" description="Disordered" evidence="2">
    <location>
        <begin position="208"/>
        <end position="228"/>
    </location>
</feature>